<reference evidence="3 4" key="1">
    <citation type="submission" date="2019-02" db="EMBL/GenBank/DDBJ databases">
        <title>Deep-cultivation of Planctomycetes and their phenomic and genomic characterization uncovers novel biology.</title>
        <authorList>
            <person name="Wiegand S."/>
            <person name="Jogler M."/>
            <person name="Boedeker C."/>
            <person name="Pinto D."/>
            <person name="Vollmers J."/>
            <person name="Rivas-Marin E."/>
            <person name="Kohn T."/>
            <person name="Peeters S.H."/>
            <person name="Heuer A."/>
            <person name="Rast P."/>
            <person name="Oberbeckmann S."/>
            <person name="Bunk B."/>
            <person name="Jeske O."/>
            <person name="Meyerdierks A."/>
            <person name="Storesund J.E."/>
            <person name="Kallscheuer N."/>
            <person name="Luecker S."/>
            <person name="Lage O.M."/>
            <person name="Pohl T."/>
            <person name="Merkel B.J."/>
            <person name="Hornburger P."/>
            <person name="Mueller R.-W."/>
            <person name="Bruemmer F."/>
            <person name="Labrenz M."/>
            <person name="Spormann A.M."/>
            <person name="Op Den Camp H."/>
            <person name="Overmann J."/>
            <person name="Amann R."/>
            <person name="Jetten M.S.M."/>
            <person name="Mascher T."/>
            <person name="Medema M.H."/>
            <person name="Devos D.P."/>
            <person name="Kaster A.-K."/>
            <person name="Ovreas L."/>
            <person name="Rohde M."/>
            <person name="Galperin M.Y."/>
            <person name="Jogler C."/>
        </authorList>
    </citation>
    <scope>NUCLEOTIDE SEQUENCE [LARGE SCALE GENOMIC DNA]</scope>
    <source>
        <strain evidence="3 4">Pla123a</strain>
    </source>
</reference>
<feature type="transmembrane region" description="Helical" evidence="1">
    <location>
        <begin position="203"/>
        <end position="226"/>
    </location>
</feature>
<evidence type="ECO:0000256" key="1">
    <source>
        <dbReference type="SAM" id="Phobius"/>
    </source>
</evidence>
<proteinExistence type="predicted"/>
<dbReference type="EMBL" id="SJPO01000009">
    <property type="protein sequence ID" value="TWT73769.1"/>
    <property type="molecule type" value="Genomic_DNA"/>
</dbReference>
<organism evidence="3 4">
    <name type="scientific">Posidoniimonas polymericola</name>
    <dbReference type="NCBI Taxonomy" id="2528002"/>
    <lineage>
        <taxon>Bacteria</taxon>
        <taxon>Pseudomonadati</taxon>
        <taxon>Planctomycetota</taxon>
        <taxon>Planctomycetia</taxon>
        <taxon>Pirellulales</taxon>
        <taxon>Lacipirellulaceae</taxon>
        <taxon>Posidoniimonas</taxon>
    </lineage>
</organism>
<comment type="caution">
    <text evidence="3">The sequence shown here is derived from an EMBL/GenBank/DDBJ whole genome shotgun (WGS) entry which is preliminary data.</text>
</comment>
<name>A0A5C5YFN7_9BACT</name>
<protein>
    <recommendedName>
        <fullName evidence="5">PEP-CTERM protein-sorting domain-containing protein</fullName>
    </recommendedName>
</protein>
<feature type="signal peptide" evidence="2">
    <location>
        <begin position="1"/>
        <end position="24"/>
    </location>
</feature>
<dbReference type="RefSeq" id="WP_146589565.1">
    <property type="nucleotide sequence ID" value="NZ_SJPO01000009.1"/>
</dbReference>
<evidence type="ECO:0000313" key="4">
    <source>
        <dbReference type="Proteomes" id="UP000318478"/>
    </source>
</evidence>
<sequence length="234" mass="24181" precursor="true">MKLKSLFGVCALSVVMLVGSQASAMLKVDFNHGGSPTEAGYYGVGVGGATGLNGGAVGASIDLSLTAVGGTLDSRNRTFGPIPEDLSRDFVFTTTGTSSAGDYLDILLKNVTAGTYTFTGFFHNSELASPVGAYEDAETNVSFANGASPAPGDFIFGASGVRTDYDEEPIGEASFNFVSTGEDLTFRIGLADSSKRAVLINGFTLAAVPEVGSFFVGSLLFGVGMARYRGKRRA</sequence>
<accession>A0A5C5YFN7</accession>
<feature type="chain" id="PRO_5022809823" description="PEP-CTERM protein-sorting domain-containing protein" evidence="2">
    <location>
        <begin position="25"/>
        <end position="234"/>
    </location>
</feature>
<keyword evidence="1" id="KW-1133">Transmembrane helix</keyword>
<keyword evidence="1" id="KW-0472">Membrane</keyword>
<evidence type="ECO:0000256" key="2">
    <source>
        <dbReference type="SAM" id="SignalP"/>
    </source>
</evidence>
<dbReference type="Proteomes" id="UP000318478">
    <property type="component" value="Unassembled WGS sequence"/>
</dbReference>
<evidence type="ECO:0000313" key="3">
    <source>
        <dbReference type="EMBL" id="TWT73769.1"/>
    </source>
</evidence>
<keyword evidence="2" id="KW-0732">Signal</keyword>
<keyword evidence="4" id="KW-1185">Reference proteome</keyword>
<keyword evidence="1" id="KW-0812">Transmembrane</keyword>
<gene>
    <name evidence="3" type="ORF">Pla123a_36630</name>
</gene>
<evidence type="ECO:0008006" key="5">
    <source>
        <dbReference type="Google" id="ProtNLM"/>
    </source>
</evidence>
<dbReference type="AlphaFoldDB" id="A0A5C5YFN7"/>